<feature type="transmembrane region" description="Helical" evidence="1">
    <location>
        <begin position="51"/>
        <end position="68"/>
    </location>
</feature>
<proteinExistence type="predicted"/>
<keyword evidence="1" id="KW-0812">Transmembrane</keyword>
<name>A0A2I2AAT6_9LACO</name>
<reference evidence="3" key="1">
    <citation type="submission" date="2017-12" db="EMBL/GenBank/DDBJ databases">
        <authorList>
            <person name="Christensen H."/>
        </authorList>
    </citation>
    <scope>NUCLEOTIDE SEQUENCE [LARGE SCALE GENOMIC DNA]</scope>
    <source>
        <strain evidence="3">268A</strain>
    </source>
</reference>
<evidence type="ECO:0000313" key="3">
    <source>
        <dbReference type="Proteomes" id="UP000234579"/>
    </source>
</evidence>
<organism evidence="2 3">
    <name type="scientific">Ligilactobacillus agilis</name>
    <dbReference type="NCBI Taxonomy" id="1601"/>
    <lineage>
        <taxon>Bacteria</taxon>
        <taxon>Bacillati</taxon>
        <taxon>Bacillota</taxon>
        <taxon>Bacilli</taxon>
        <taxon>Lactobacillales</taxon>
        <taxon>Lactobacillaceae</taxon>
        <taxon>Ligilactobacillus</taxon>
    </lineage>
</organism>
<comment type="caution">
    <text evidence="2">The sequence shown here is derived from an EMBL/GenBank/DDBJ whole genome shotgun (WGS) entry which is preliminary data.</text>
</comment>
<dbReference type="RefSeq" id="WP_101811791.1">
    <property type="nucleotide sequence ID" value="NZ_JAEHNV010000001.1"/>
</dbReference>
<keyword evidence="1" id="KW-1133">Transmembrane helix</keyword>
<keyword evidence="1" id="KW-0472">Membrane</keyword>
<protein>
    <submittedName>
        <fullName evidence="2">Uncharacterized protein</fullName>
    </submittedName>
</protein>
<gene>
    <name evidence="2" type="ORF">CYR79_05610</name>
</gene>
<accession>A0A2I2AAT6</accession>
<evidence type="ECO:0000313" key="2">
    <source>
        <dbReference type="EMBL" id="PLA76502.1"/>
    </source>
</evidence>
<dbReference type="Proteomes" id="UP000234579">
    <property type="component" value="Unassembled WGS sequence"/>
</dbReference>
<dbReference type="EMBL" id="PKGI01000028">
    <property type="protein sequence ID" value="PLA76502.1"/>
    <property type="molecule type" value="Genomic_DNA"/>
</dbReference>
<sequence length="81" mass="9244">MLPPLVVTGNNSDFFLYLLVGLVSTILFMLINSAKDEGDRIDFIFSRKKKIILIALCLFTAFIFIDLWDYTCSISHLMPIP</sequence>
<evidence type="ECO:0000256" key="1">
    <source>
        <dbReference type="SAM" id="Phobius"/>
    </source>
</evidence>
<dbReference type="AlphaFoldDB" id="A0A2I2AAT6"/>
<feature type="transmembrane region" description="Helical" evidence="1">
    <location>
        <begin position="14"/>
        <end position="31"/>
    </location>
</feature>